<comment type="caution">
    <text evidence="4">The sequence shown here is derived from an EMBL/GenBank/DDBJ whole genome shotgun (WGS) entry which is preliminary data.</text>
</comment>
<dbReference type="AlphaFoldDB" id="A0A1B7KV96"/>
<name>A0A1B7KV96_PARTM</name>
<dbReference type="RefSeq" id="WP_064550500.1">
    <property type="nucleotide sequence ID" value="NZ_LXMA01000004.1"/>
</dbReference>
<protein>
    <submittedName>
        <fullName evidence="4">Type III-B CRISPR module RAMP protein Cmr6</fullName>
    </submittedName>
</protein>
<gene>
    <name evidence="4" type="ORF">A7K69_16875</name>
</gene>
<reference evidence="5" key="1">
    <citation type="submission" date="2016-05" db="EMBL/GenBank/DDBJ databases">
        <authorList>
            <person name="Wang W."/>
            <person name="Zhu L."/>
        </authorList>
    </citation>
    <scope>NUCLEOTIDE SEQUENCE [LARGE SCALE GENOMIC DNA]</scope>
    <source>
        <strain evidence="5">W-2</strain>
    </source>
</reference>
<organism evidence="4 5">
    <name type="scientific">Parageobacillus thermoglucosidasius</name>
    <name type="common">Geobacillus thermoglucosidasius</name>
    <dbReference type="NCBI Taxonomy" id="1426"/>
    <lineage>
        <taxon>Bacteria</taxon>
        <taxon>Bacillati</taxon>
        <taxon>Bacillota</taxon>
        <taxon>Bacilli</taxon>
        <taxon>Bacillales</taxon>
        <taxon>Anoxybacillaceae</taxon>
        <taxon>Parageobacillus</taxon>
    </lineage>
</organism>
<keyword evidence="1" id="KW-0051">Antiviral defense</keyword>
<evidence type="ECO:0000313" key="4">
    <source>
        <dbReference type="EMBL" id="OAT73983.1"/>
    </source>
</evidence>
<proteinExistence type="predicted"/>
<dbReference type="PANTHER" id="PTHR39965:SF1">
    <property type="entry name" value="CRISPR SYSTEM CMR SUBUNIT CMR6"/>
    <property type="match status" value="1"/>
</dbReference>
<accession>A0A1B7KV96</accession>
<dbReference type="OrthoDB" id="9813956at2"/>
<evidence type="ECO:0000313" key="5">
    <source>
        <dbReference type="Proteomes" id="UP000078290"/>
    </source>
</evidence>
<feature type="domain" description="CRISPR type III-associated protein" evidence="3">
    <location>
        <begin position="97"/>
        <end position="260"/>
    </location>
</feature>
<evidence type="ECO:0000256" key="1">
    <source>
        <dbReference type="ARBA" id="ARBA00023118"/>
    </source>
</evidence>
<dbReference type="Proteomes" id="UP000078290">
    <property type="component" value="Unassembled WGS sequence"/>
</dbReference>
<dbReference type="NCBIfam" id="TIGR01898">
    <property type="entry name" value="cas_TM1791_cmr6"/>
    <property type="match status" value="1"/>
</dbReference>
<dbReference type="InterPro" id="IPR010172">
    <property type="entry name" value="CRISPR-assoc_prot_TM1791"/>
</dbReference>
<dbReference type="PANTHER" id="PTHR39965">
    <property type="entry name" value="CRISPR SYSTEM CMR SUBUNIT CMR6"/>
    <property type="match status" value="1"/>
</dbReference>
<evidence type="ECO:0000259" key="3">
    <source>
        <dbReference type="Pfam" id="PF03787"/>
    </source>
</evidence>
<keyword evidence="2" id="KW-0175">Coiled coil</keyword>
<feature type="coiled-coil region" evidence="2">
    <location>
        <begin position="276"/>
        <end position="304"/>
    </location>
</feature>
<dbReference type="InterPro" id="IPR005537">
    <property type="entry name" value="RAMP_III_fam"/>
</dbReference>
<dbReference type="GO" id="GO:0051607">
    <property type="term" value="P:defense response to virus"/>
    <property type="evidence" value="ECO:0007669"/>
    <property type="project" value="UniProtKB-KW"/>
</dbReference>
<dbReference type="EMBL" id="LXMA01000004">
    <property type="protein sequence ID" value="OAT73983.1"/>
    <property type="molecule type" value="Genomic_DNA"/>
</dbReference>
<sequence length="383" mass="44193">MLLHPKDTQEVVRLADKRQIAHLAYHMHYCLEHTWNEQKTRYEILKKIETIPVNRDLKEIANDVARQREQAFVHWAQTGYVKKLKAHPIGKIVHGLGAGHVRETSLTIHPVYGVPYIPVSSVKGVVRHWFIEAYCDGKEENLSSHETGALVFGTQERRGVIQFHDIFLTNGLQLVPDVLTVHMKKYYEKKQAATDDQSPTPVAFFTVTVSDVDIYITCDRAISLTIEQTKRLLDQAASWTISALTELGIGSKTSSGYGYFTNIQDVTESEFLPLVKKEKEREAKRLFEEREKEQERQRQEEEARLAQLPPEERLVKQIEMLTNSQQDQEKSKSVLYQEVIAQQNKQAAQALKAYWQRIGQWNVKPSKQKQYEKVQAIRALLES</sequence>
<evidence type="ECO:0000256" key="2">
    <source>
        <dbReference type="SAM" id="Coils"/>
    </source>
</evidence>
<dbReference type="Pfam" id="PF03787">
    <property type="entry name" value="RAMPs"/>
    <property type="match status" value="1"/>
</dbReference>